<accession>A0A3M7RY11</accession>
<name>A0A3M7RY11_BRAPC</name>
<proteinExistence type="predicted"/>
<gene>
    <name evidence="1" type="ORF">BpHYR1_046284</name>
</gene>
<dbReference type="AlphaFoldDB" id="A0A3M7RY11"/>
<evidence type="ECO:0000313" key="1">
    <source>
        <dbReference type="EMBL" id="RNA28454.1"/>
    </source>
</evidence>
<dbReference type="Proteomes" id="UP000276133">
    <property type="component" value="Unassembled WGS sequence"/>
</dbReference>
<reference evidence="1 2" key="1">
    <citation type="journal article" date="2018" name="Sci. Rep.">
        <title>Genomic signatures of local adaptation to the degree of environmental predictability in rotifers.</title>
        <authorList>
            <person name="Franch-Gras L."/>
            <person name="Hahn C."/>
            <person name="Garcia-Roger E.M."/>
            <person name="Carmona M.J."/>
            <person name="Serra M."/>
            <person name="Gomez A."/>
        </authorList>
    </citation>
    <scope>NUCLEOTIDE SEQUENCE [LARGE SCALE GENOMIC DNA]</scope>
    <source>
        <strain evidence="1">HYR1</strain>
    </source>
</reference>
<organism evidence="1 2">
    <name type="scientific">Brachionus plicatilis</name>
    <name type="common">Marine rotifer</name>
    <name type="synonym">Brachionus muelleri</name>
    <dbReference type="NCBI Taxonomy" id="10195"/>
    <lineage>
        <taxon>Eukaryota</taxon>
        <taxon>Metazoa</taxon>
        <taxon>Spiralia</taxon>
        <taxon>Gnathifera</taxon>
        <taxon>Rotifera</taxon>
        <taxon>Eurotatoria</taxon>
        <taxon>Monogononta</taxon>
        <taxon>Pseudotrocha</taxon>
        <taxon>Ploima</taxon>
        <taxon>Brachionidae</taxon>
        <taxon>Brachionus</taxon>
    </lineage>
</organism>
<keyword evidence="2" id="KW-1185">Reference proteome</keyword>
<comment type="caution">
    <text evidence="1">The sequence shown here is derived from an EMBL/GenBank/DDBJ whole genome shotgun (WGS) entry which is preliminary data.</text>
</comment>
<evidence type="ECO:0000313" key="2">
    <source>
        <dbReference type="Proteomes" id="UP000276133"/>
    </source>
</evidence>
<sequence length="67" mass="8038">MDNPNSKMVNRRICPWNKNHRPITEPFPCPAHSPSELVDVDDEEDKIYMLEHYNNLKLMRNFKKIIN</sequence>
<dbReference type="EMBL" id="REGN01002393">
    <property type="protein sequence ID" value="RNA28454.1"/>
    <property type="molecule type" value="Genomic_DNA"/>
</dbReference>
<protein>
    <submittedName>
        <fullName evidence="1">Uncharacterized protein</fullName>
    </submittedName>
</protein>